<evidence type="ECO:0000256" key="9">
    <source>
        <dbReference type="ARBA" id="ARBA00034808"/>
    </source>
</evidence>
<keyword evidence="7" id="KW-0413">Isomerase</keyword>
<comment type="similarity">
    <text evidence="1">Belongs to the helicase family. UvrD subfamily.</text>
</comment>
<dbReference type="PROSITE" id="PS51198">
    <property type="entry name" value="UVRD_HELICASE_ATP_BIND"/>
    <property type="match status" value="1"/>
</dbReference>
<keyword evidence="3 11" id="KW-0378">Hydrolase</keyword>
<evidence type="ECO:0000256" key="11">
    <source>
        <dbReference type="PROSITE-ProRule" id="PRU00560"/>
    </source>
</evidence>
<dbReference type="Gene3D" id="1.10.486.10">
    <property type="entry name" value="PCRA, domain 4"/>
    <property type="match status" value="1"/>
</dbReference>
<comment type="caution">
    <text evidence="14">The sequence shown here is derived from an EMBL/GenBank/DDBJ whole genome shotgun (WGS) entry which is preliminary data.</text>
</comment>
<evidence type="ECO:0000256" key="3">
    <source>
        <dbReference type="ARBA" id="ARBA00022801"/>
    </source>
</evidence>
<dbReference type="FunFam" id="1.10.486.10:FF:000003">
    <property type="entry name" value="ATP-dependent DNA helicase"/>
    <property type="match status" value="1"/>
</dbReference>
<proteinExistence type="inferred from homology"/>
<dbReference type="FunFam" id="3.40.50.300:FF:001890">
    <property type="entry name" value="DNA helicase"/>
    <property type="match status" value="1"/>
</dbReference>
<dbReference type="InterPro" id="IPR013986">
    <property type="entry name" value="DExx_box_DNA_helicase_dom_sf"/>
</dbReference>
<evidence type="ECO:0000256" key="1">
    <source>
        <dbReference type="ARBA" id="ARBA00009922"/>
    </source>
</evidence>
<feature type="domain" description="UvrD-like helicase C-terminal" evidence="13">
    <location>
        <begin position="288"/>
        <end position="556"/>
    </location>
</feature>
<evidence type="ECO:0000259" key="12">
    <source>
        <dbReference type="PROSITE" id="PS51198"/>
    </source>
</evidence>
<evidence type="ECO:0000256" key="10">
    <source>
        <dbReference type="ARBA" id="ARBA00048988"/>
    </source>
</evidence>
<dbReference type="PANTHER" id="PTHR11070:SF2">
    <property type="entry name" value="ATP-DEPENDENT DNA HELICASE SRS2"/>
    <property type="match status" value="1"/>
</dbReference>
<dbReference type="EMBL" id="CAJVAF010000291">
    <property type="protein sequence ID" value="CAG7592784.1"/>
    <property type="molecule type" value="Genomic_DNA"/>
</dbReference>
<feature type="binding site" evidence="11">
    <location>
        <begin position="30"/>
        <end position="37"/>
    </location>
    <ligand>
        <name>ATP</name>
        <dbReference type="ChEBI" id="CHEBI:30616"/>
    </ligand>
</feature>
<evidence type="ECO:0000256" key="7">
    <source>
        <dbReference type="ARBA" id="ARBA00023235"/>
    </source>
</evidence>
<keyword evidence="6" id="KW-0238">DNA-binding</keyword>
<dbReference type="GO" id="GO:0005829">
    <property type="term" value="C:cytosol"/>
    <property type="evidence" value="ECO:0007669"/>
    <property type="project" value="TreeGrafter"/>
</dbReference>
<comment type="catalytic activity">
    <reaction evidence="10">
        <text>ATP + H2O = ADP + phosphate + H(+)</text>
        <dbReference type="Rhea" id="RHEA:13065"/>
        <dbReference type="ChEBI" id="CHEBI:15377"/>
        <dbReference type="ChEBI" id="CHEBI:15378"/>
        <dbReference type="ChEBI" id="CHEBI:30616"/>
        <dbReference type="ChEBI" id="CHEBI:43474"/>
        <dbReference type="ChEBI" id="CHEBI:456216"/>
        <dbReference type="EC" id="5.6.2.4"/>
    </reaction>
</comment>
<dbReference type="Gene3D" id="1.10.10.160">
    <property type="match status" value="1"/>
</dbReference>
<organism evidence="14 15">
    <name type="scientific">Hyalomma marginatum</name>
    <dbReference type="NCBI Taxonomy" id="34627"/>
    <lineage>
        <taxon>Eukaryota</taxon>
        <taxon>Metazoa</taxon>
        <taxon>Ecdysozoa</taxon>
        <taxon>Arthropoda</taxon>
        <taxon>Chelicerata</taxon>
        <taxon>Arachnida</taxon>
        <taxon>Acari</taxon>
        <taxon>Parasitiformes</taxon>
        <taxon>Ixodida</taxon>
        <taxon>Ixodoidea</taxon>
        <taxon>Ixodidae</taxon>
        <taxon>Hyalomminae</taxon>
        <taxon>Hyalomma</taxon>
    </lineage>
</organism>
<reference evidence="14" key="1">
    <citation type="submission" date="2021-06" db="EMBL/GenBank/DDBJ databases">
        <authorList>
            <person name="Nardi T."/>
            <person name="Nardi T."/>
        </authorList>
    </citation>
    <scope>NUCLEOTIDE SEQUENCE</scope>
</reference>
<dbReference type="PANTHER" id="PTHR11070">
    <property type="entry name" value="UVRD / RECB / PCRA DNA HELICASE FAMILY MEMBER"/>
    <property type="match status" value="1"/>
</dbReference>
<evidence type="ECO:0000259" key="13">
    <source>
        <dbReference type="PROSITE" id="PS51217"/>
    </source>
</evidence>
<dbReference type="CDD" id="cd17932">
    <property type="entry name" value="DEXQc_UvrD"/>
    <property type="match status" value="1"/>
</dbReference>
<evidence type="ECO:0000256" key="5">
    <source>
        <dbReference type="ARBA" id="ARBA00022840"/>
    </source>
</evidence>
<evidence type="ECO:0000256" key="2">
    <source>
        <dbReference type="ARBA" id="ARBA00022741"/>
    </source>
</evidence>
<dbReference type="GO" id="GO:0033202">
    <property type="term" value="C:DNA helicase complex"/>
    <property type="evidence" value="ECO:0007669"/>
    <property type="project" value="TreeGrafter"/>
</dbReference>
<gene>
    <name evidence="14" type="ORF">MHYMCMPASI_00614</name>
</gene>
<dbReference type="InterPro" id="IPR000212">
    <property type="entry name" value="DNA_helicase_UvrD/REP"/>
</dbReference>
<evidence type="ECO:0000313" key="15">
    <source>
        <dbReference type="Proteomes" id="UP000837675"/>
    </source>
</evidence>
<dbReference type="GO" id="GO:0016787">
    <property type="term" value="F:hydrolase activity"/>
    <property type="evidence" value="ECO:0007669"/>
    <property type="project" value="UniProtKB-UniRule"/>
</dbReference>
<dbReference type="GO" id="GO:0000725">
    <property type="term" value="P:recombinational repair"/>
    <property type="evidence" value="ECO:0007669"/>
    <property type="project" value="TreeGrafter"/>
</dbReference>
<dbReference type="InterPro" id="IPR027417">
    <property type="entry name" value="P-loop_NTPase"/>
</dbReference>
<dbReference type="GO" id="GO:0003677">
    <property type="term" value="F:DNA binding"/>
    <property type="evidence" value="ECO:0007669"/>
    <property type="project" value="UniProtKB-KW"/>
</dbReference>
<dbReference type="SUPFAM" id="SSF52540">
    <property type="entry name" value="P-loop containing nucleoside triphosphate hydrolases"/>
    <property type="match status" value="1"/>
</dbReference>
<evidence type="ECO:0000256" key="6">
    <source>
        <dbReference type="ARBA" id="ARBA00023125"/>
    </source>
</evidence>
<feature type="domain" description="UvrD-like helicase ATP-binding" evidence="12">
    <location>
        <begin position="9"/>
        <end position="287"/>
    </location>
</feature>
<evidence type="ECO:0000256" key="4">
    <source>
        <dbReference type="ARBA" id="ARBA00022806"/>
    </source>
</evidence>
<dbReference type="Proteomes" id="UP000837675">
    <property type="component" value="Unassembled WGS sequence"/>
</dbReference>
<accession>A0A8S4C0I0</accession>
<dbReference type="GO" id="GO:0043138">
    <property type="term" value="F:3'-5' DNA helicase activity"/>
    <property type="evidence" value="ECO:0007669"/>
    <property type="project" value="UniProtKB-EC"/>
</dbReference>
<name>A0A8S4C0I0_9ACAR</name>
<dbReference type="GO" id="GO:0005524">
    <property type="term" value="F:ATP binding"/>
    <property type="evidence" value="ECO:0007669"/>
    <property type="project" value="UniProtKB-UniRule"/>
</dbReference>
<dbReference type="CDD" id="cd18807">
    <property type="entry name" value="SF1_C_UvrD"/>
    <property type="match status" value="1"/>
</dbReference>
<evidence type="ECO:0000256" key="8">
    <source>
        <dbReference type="ARBA" id="ARBA00034617"/>
    </source>
</evidence>
<dbReference type="Pfam" id="PF13361">
    <property type="entry name" value="UvrD_C"/>
    <property type="match status" value="1"/>
</dbReference>
<dbReference type="Gene3D" id="3.40.50.300">
    <property type="entry name" value="P-loop containing nucleotide triphosphate hydrolases"/>
    <property type="match status" value="2"/>
</dbReference>
<comment type="catalytic activity">
    <reaction evidence="8">
        <text>Couples ATP hydrolysis with the unwinding of duplex DNA by translocating in the 3'-5' direction.</text>
        <dbReference type="EC" id="5.6.2.4"/>
    </reaction>
</comment>
<dbReference type="InterPro" id="IPR014016">
    <property type="entry name" value="UvrD-like_ATP-bd"/>
</dbReference>
<keyword evidence="5 11" id="KW-0067">ATP-binding</keyword>
<keyword evidence="15" id="KW-1185">Reference proteome</keyword>
<sequence length="728" mass="83007">MDQTAYYIENLNKEQKEAVENLDGPLLVLAGAGTGKTRVLTTRVAHILKQEKALPEQILAVTFTNKAAKEMTNRIEALAGSSIHWCGTFHSLSAKILRQNAARIGFSSSFTIIGIDDQTRLIKQILNDYNIDEKSNPAKLLAHIIGRYKDKGWLPNRVPVSEEGQFANGMGITLYSEYQKRLQLLQAMDFGDLILCTIELFNNNLDVLEHYQKKFKYVLVDEYQDTNVSQYLWLRLLAQGSNNICCVGDDDQSIYGWRGAEVKNILRFDKDFSEAKVIRLERNYRSTPSILSAASELISNNRNRHGKKLWTEDIGGDPVKLSIFYDDKQEAREIADEIDAKNRLHNVPLCNMAILVRAGYQTRSFEESLNYMKIPYRIVGGAKFYDRAEIKDMLAYMRLLQNNDDSLAFERIINTPRRGIGDATVSEIRQYAKDQEVSMFAAANYLIENSLIKGRVASAIAEFIGRVATWTNHLSTLNHIEVVERALEESGYKEMLKAQDLEEDKDRLDNIKELIRGMGEFPSLADYLEHVSLVTDNDSVADENKVNILTMHAAKGLEFDLVFLPGWEEGIFPSSRAASENNGSALEEERRLAYVAITRAKKHLHISYACNRRLFGTYQSSESSRFIDELPQDSYEIINNFSNQNRFDYLDYNNKLNKPFNREYGKSTLYRPIEQPQKDSASLKYGQTVMHKKFGKGRVLVVLEGNIAQVMFDACGFKKISMEFLEML</sequence>
<protein>
    <recommendedName>
        <fullName evidence="9">DNA 3'-5' helicase</fullName>
        <ecNumber evidence="9">5.6.2.4</ecNumber>
    </recommendedName>
</protein>
<dbReference type="AlphaFoldDB" id="A0A8S4C0I0"/>
<dbReference type="PROSITE" id="PS51217">
    <property type="entry name" value="UVRD_HELICASE_CTER"/>
    <property type="match status" value="1"/>
</dbReference>
<dbReference type="EC" id="5.6.2.4" evidence="9"/>
<dbReference type="InterPro" id="IPR014017">
    <property type="entry name" value="DNA_helicase_UvrD-like_C"/>
</dbReference>
<evidence type="ECO:0000313" key="14">
    <source>
        <dbReference type="EMBL" id="CAG7592784.1"/>
    </source>
</evidence>
<keyword evidence="4 11" id="KW-0347">Helicase</keyword>
<dbReference type="Pfam" id="PF00580">
    <property type="entry name" value="UvrD-helicase"/>
    <property type="match status" value="1"/>
</dbReference>
<keyword evidence="2 11" id="KW-0547">Nucleotide-binding</keyword>